<evidence type="ECO:0000313" key="3">
    <source>
        <dbReference type="Proteomes" id="UP000663845"/>
    </source>
</evidence>
<protein>
    <submittedName>
        <fullName evidence="2">Uncharacterized protein</fullName>
    </submittedName>
</protein>
<feature type="non-terminal residue" evidence="2">
    <location>
        <position position="1"/>
    </location>
</feature>
<reference evidence="2" key="1">
    <citation type="submission" date="2021-02" db="EMBL/GenBank/DDBJ databases">
        <authorList>
            <person name="Nowell W R."/>
        </authorList>
    </citation>
    <scope>NUCLEOTIDE SEQUENCE</scope>
</reference>
<organism evidence="2 3">
    <name type="scientific">Adineta steineri</name>
    <dbReference type="NCBI Taxonomy" id="433720"/>
    <lineage>
        <taxon>Eukaryota</taxon>
        <taxon>Metazoa</taxon>
        <taxon>Spiralia</taxon>
        <taxon>Gnathifera</taxon>
        <taxon>Rotifera</taxon>
        <taxon>Eurotatoria</taxon>
        <taxon>Bdelloidea</taxon>
        <taxon>Adinetida</taxon>
        <taxon>Adinetidae</taxon>
        <taxon>Adineta</taxon>
    </lineage>
</organism>
<proteinExistence type="predicted"/>
<dbReference type="EMBL" id="CAJNOG010001298">
    <property type="protein sequence ID" value="CAF1430152.1"/>
    <property type="molecule type" value="Genomic_DNA"/>
</dbReference>
<feature type="region of interest" description="Disordered" evidence="1">
    <location>
        <begin position="1"/>
        <end position="20"/>
    </location>
</feature>
<sequence length="20" mass="2275">GRTKDARGETCRQRLEAKQA</sequence>
<gene>
    <name evidence="2" type="ORF">JYZ213_LOCUS39520</name>
</gene>
<evidence type="ECO:0000313" key="2">
    <source>
        <dbReference type="EMBL" id="CAF1430152.1"/>
    </source>
</evidence>
<dbReference type="AlphaFoldDB" id="A0A815MVD1"/>
<name>A0A815MVD1_9BILA</name>
<accession>A0A815MVD1</accession>
<evidence type="ECO:0000256" key="1">
    <source>
        <dbReference type="SAM" id="MobiDB-lite"/>
    </source>
</evidence>
<comment type="caution">
    <text evidence="2">The sequence shown here is derived from an EMBL/GenBank/DDBJ whole genome shotgun (WGS) entry which is preliminary data.</text>
</comment>
<dbReference type="Proteomes" id="UP000663845">
    <property type="component" value="Unassembled WGS sequence"/>
</dbReference>